<dbReference type="Proteomes" id="UP000054466">
    <property type="component" value="Unassembled WGS sequence"/>
</dbReference>
<dbReference type="GeneID" id="27342556"/>
<dbReference type="STRING" id="569365.A0A0D2CP06"/>
<proteinExistence type="predicted"/>
<gene>
    <name evidence="2" type="ORF">PV07_03362</name>
</gene>
<dbReference type="PANTHER" id="PTHR21521:SF0">
    <property type="entry name" value="AMUN, ISOFORM A"/>
    <property type="match status" value="1"/>
</dbReference>
<protein>
    <recommendedName>
        <fullName evidence="4">ADA HAT complex component 1</fullName>
    </recommendedName>
</protein>
<dbReference type="VEuPathDB" id="FungiDB:PV07_03362"/>
<feature type="region of interest" description="Disordered" evidence="1">
    <location>
        <begin position="270"/>
        <end position="341"/>
    </location>
</feature>
<dbReference type="RefSeq" id="XP_016251981.1">
    <property type="nucleotide sequence ID" value="XM_016390079.1"/>
</dbReference>
<organism evidence="2 3">
    <name type="scientific">Cladophialophora immunda</name>
    <dbReference type="NCBI Taxonomy" id="569365"/>
    <lineage>
        <taxon>Eukaryota</taxon>
        <taxon>Fungi</taxon>
        <taxon>Dikarya</taxon>
        <taxon>Ascomycota</taxon>
        <taxon>Pezizomycotina</taxon>
        <taxon>Eurotiomycetes</taxon>
        <taxon>Chaetothyriomycetidae</taxon>
        <taxon>Chaetothyriales</taxon>
        <taxon>Herpotrichiellaceae</taxon>
        <taxon>Cladophialophora</taxon>
    </lineage>
</organism>
<feature type="compositionally biased region" description="Basic and acidic residues" evidence="1">
    <location>
        <begin position="281"/>
        <end position="300"/>
    </location>
</feature>
<dbReference type="EMBL" id="KN847041">
    <property type="protein sequence ID" value="KIW31765.1"/>
    <property type="molecule type" value="Genomic_DNA"/>
</dbReference>
<sequence length="341" mass="36646">MSSPSPSLPPPTAISPTAFHEALQLYPSLVEKVYRSKLKNDDKKVADALKRDRWRFEELPAAVAAGVGSATAAAQASKKDSTKKKKNSPDAQDGGGGGLAKDAVERLVQWKITHGHSRPFLPAMVRKNDGSTIQAQTSLAFAKLFSSPSSTLTSASASTPPRPTTAAITAALDAVCKLTGIGPATGTLILNVFDPVHVPFFQDEMFLWFFPAAKADKLKYTLKEYLTLLDAAVPVLETLNVTALQLEQVAYVLGHVELLEAAERQALLDAFEGHGPPPSGHESHGPVRAVDDHGDHDAKDTGAPQQQERQPALKGRKRAAKDEDGKGEEAQAPKRRSQRRK</sequence>
<evidence type="ECO:0000313" key="2">
    <source>
        <dbReference type="EMBL" id="KIW31765.1"/>
    </source>
</evidence>
<evidence type="ECO:0000313" key="3">
    <source>
        <dbReference type="Proteomes" id="UP000054466"/>
    </source>
</evidence>
<dbReference type="PANTHER" id="PTHR21521">
    <property type="entry name" value="AMUN, ISOFORM A"/>
    <property type="match status" value="1"/>
</dbReference>
<evidence type="ECO:0008006" key="4">
    <source>
        <dbReference type="Google" id="ProtNLM"/>
    </source>
</evidence>
<name>A0A0D2CP06_9EURO</name>
<keyword evidence="3" id="KW-1185">Reference proteome</keyword>
<accession>A0A0D2CP06</accession>
<evidence type="ECO:0000256" key="1">
    <source>
        <dbReference type="SAM" id="MobiDB-lite"/>
    </source>
</evidence>
<feature type="compositionally biased region" description="Basic and acidic residues" evidence="1">
    <location>
        <begin position="320"/>
        <end position="332"/>
    </location>
</feature>
<dbReference type="AlphaFoldDB" id="A0A0D2CP06"/>
<reference evidence="2 3" key="1">
    <citation type="submission" date="2015-01" db="EMBL/GenBank/DDBJ databases">
        <title>The Genome Sequence of Cladophialophora immunda CBS83496.</title>
        <authorList>
            <consortium name="The Broad Institute Genomics Platform"/>
            <person name="Cuomo C."/>
            <person name="de Hoog S."/>
            <person name="Gorbushina A."/>
            <person name="Stielow B."/>
            <person name="Teixiera M."/>
            <person name="Abouelleil A."/>
            <person name="Chapman S.B."/>
            <person name="Priest M."/>
            <person name="Young S.K."/>
            <person name="Wortman J."/>
            <person name="Nusbaum C."/>
            <person name="Birren B."/>
        </authorList>
    </citation>
    <scope>NUCLEOTIDE SEQUENCE [LARGE SCALE GENOMIC DNA]</scope>
    <source>
        <strain evidence="2 3">CBS 83496</strain>
    </source>
</reference>
<feature type="region of interest" description="Disordered" evidence="1">
    <location>
        <begin position="74"/>
        <end position="99"/>
    </location>
</feature>
<dbReference type="HOGENOM" id="CLU_048127_0_0_1"/>
<dbReference type="OrthoDB" id="8249012at2759"/>